<feature type="region of interest" description="Disordered" evidence="1">
    <location>
        <begin position="69"/>
        <end position="98"/>
    </location>
</feature>
<evidence type="ECO:0008006" key="4">
    <source>
        <dbReference type="Google" id="ProtNLM"/>
    </source>
</evidence>
<proteinExistence type="predicted"/>
<gene>
    <name evidence="2" type="ORF">JOD64_000831</name>
</gene>
<name>A0ABS2LNW3_9ACTN</name>
<keyword evidence="3" id="KW-1185">Reference proteome</keyword>
<organism evidence="2 3">
    <name type="scientific">Micromonospora luteifusca</name>
    <dbReference type="NCBI Taxonomy" id="709860"/>
    <lineage>
        <taxon>Bacteria</taxon>
        <taxon>Bacillati</taxon>
        <taxon>Actinomycetota</taxon>
        <taxon>Actinomycetes</taxon>
        <taxon>Micromonosporales</taxon>
        <taxon>Micromonosporaceae</taxon>
        <taxon>Micromonospora</taxon>
    </lineage>
</organism>
<evidence type="ECO:0000313" key="2">
    <source>
        <dbReference type="EMBL" id="MBM7489609.1"/>
    </source>
</evidence>
<accession>A0ABS2LNW3</accession>
<protein>
    <recommendedName>
        <fullName evidence="4">Transposase</fullName>
    </recommendedName>
</protein>
<dbReference type="EMBL" id="JAFBBP010000001">
    <property type="protein sequence ID" value="MBM7489609.1"/>
    <property type="molecule type" value="Genomic_DNA"/>
</dbReference>
<evidence type="ECO:0000313" key="3">
    <source>
        <dbReference type="Proteomes" id="UP000764837"/>
    </source>
</evidence>
<sequence length="98" mass="10823">MAIVQMRHDTEGRAYYRRKFAAGKTPMEAIRCLKRRLSDAVYKQMIKDAVFARTGPGRHVGTTLQSSVADPIPMVDTSEQSLPGPAEQLPRTPLLAAP</sequence>
<comment type="caution">
    <text evidence="2">The sequence shown here is derived from an EMBL/GenBank/DDBJ whole genome shotgun (WGS) entry which is preliminary data.</text>
</comment>
<dbReference type="Proteomes" id="UP000764837">
    <property type="component" value="Unassembled WGS sequence"/>
</dbReference>
<evidence type="ECO:0000256" key="1">
    <source>
        <dbReference type="SAM" id="MobiDB-lite"/>
    </source>
</evidence>
<reference evidence="2 3" key="1">
    <citation type="submission" date="2021-01" db="EMBL/GenBank/DDBJ databases">
        <title>Sequencing the genomes of 1000 actinobacteria strains.</title>
        <authorList>
            <person name="Klenk H.-P."/>
        </authorList>
    </citation>
    <scope>NUCLEOTIDE SEQUENCE [LARGE SCALE GENOMIC DNA]</scope>
    <source>
        <strain evidence="2 3">DSM 100204</strain>
    </source>
</reference>